<name>A0A9W4UNQ5_9PLEO</name>
<protein>
    <recommendedName>
        <fullName evidence="1">2EXR domain-containing protein</fullName>
    </recommendedName>
</protein>
<dbReference type="AlphaFoldDB" id="A0A9W4UNQ5"/>
<evidence type="ECO:0000259" key="1">
    <source>
        <dbReference type="Pfam" id="PF20150"/>
    </source>
</evidence>
<organism evidence="2 3">
    <name type="scientific">Periconia digitata</name>
    <dbReference type="NCBI Taxonomy" id="1303443"/>
    <lineage>
        <taxon>Eukaryota</taxon>
        <taxon>Fungi</taxon>
        <taxon>Dikarya</taxon>
        <taxon>Ascomycota</taxon>
        <taxon>Pezizomycotina</taxon>
        <taxon>Dothideomycetes</taxon>
        <taxon>Pleosporomycetidae</taxon>
        <taxon>Pleosporales</taxon>
        <taxon>Massarineae</taxon>
        <taxon>Periconiaceae</taxon>
        <taxon>Periconia</taxon>
    </lineage>
</organism>
<sequence>MPALTFAQLPRELRDMIWVAAAAAQYQHIADGASKLSTKLGAEERLRQAFVGYESLPQDVEKQPLRVCVNDNGKRVHLHVNEIQTLVNRLPIATVCSESRRQAIAFCLSQVDIVDLHYAIDANDYSGDEMIDGLLLLNPTTVVVTNTYRPHDAWDALREFDSAEQFVTTIDRFFGSSVKHVVLNLWFHASETLERVYWPHLECTRDNKQLDGSYIDDPNHDIYTILMTPDRLLKVREEIFRVGKDPKFTLQSIYHHLLKFYEIWDACKGKQKLLSLRTMELDLHTHSSGEILQTHVKATMKDDGVLWTNRNECEIGFDLDFFAYVDSE</sequence>
<comment type="caution">
    <text evidence="2">The sequence shown here is derived from an EMBL/GenBank/DDBJ whole genome shotgun (WGS) entry which is preliminary data.</text>
</comment>
<keyword evidence="3" id="KW-1185">Reference proteome</keyword>
<dbReference type="InterPro" id="IPR045518">
    <property type="entry name" value="2EXR"/>
</dbReference>
<accession>A0A9W4UNQ5</accession>
<gene>
    <name evidence="2" type="ORF">PDIGIT_LOCUS11480</name>
</gene>
<evidence type="ECO:0000313" key="2">
    <source>
        <dbReference type="EMBL" id="CAI6338352.1"/>
    </source>
</evidence>
<evidence type="ECO:0000313" key="3">
    <source>
        <dbReference type="Proteomes" id="UP001152607"/>
    </source>
</evidence>
<dbReference type="Proteomes" id="UP001152607">
    <property type="component" value="Unassembled WGS sequence"/>
</dbReference>
<feature type="domain" description="2EXR" evidence="1">
    <location>
        <begin position="6"/>
        <end position="104"/>
    </location>
</feature>
<dbReference type="OrthoDB" id="3764745at2759"/>
<proteinExistence type="predicted"/>
<reference evidence="2" key="1">
    <citation type="submission" date="2023-01" db="EMBL/GenBank/DDBJ databases">
        <authorList>
            <person name="Van Ghelder C."/>
            <person name="Rancurel C."/>
        </authorList>
    </citation>
    <scope>NUCLEOTIDE SEQUENCE</scope>
    <source>
        <strain evidence="2">CNCM I-4278</strain>
    </source>
</reference>
<dbReference type="Pfam" id="PF20150">
    <property type="entry name" value="2EXR"/>
    <property type="match status" value="1"/>
</dbReference>
<dbReference type="EMBL" id="CAOQHR010000008">
    <property type="protein sequence ID" value="CAI6338352.1"/>
    <property type="molecule type" value="Genomic_DNA"/>
</dbReference>